<comment type="caution">
    <text evidence="2">The sequence shown here is derived from an EMBL/GenBank/DDBJ whole genome shotgun (WGS) entry which is preliminary data.</text>
</comment>
<protein>
    <submittedName>
        <fullName evidence="2">Uncharacterized protein</fullName>
    </submittedName>
</protein>
<organism evidence="2 3">
    <name type="scientific">Leekyejoonella antrihumi</name>
    <dbReference type="NCBI Taxonomy" id="1660198"/>
    <lineage>
        <taxon>Bacteria</taxon>
        <taxon>Bacillati</taxon>
        <taxon>Actinomycetota</taxon>
        <taxon>Actinomycetes</taxon>
        <taxon>Micrococcales</taxon>
        <taxon>Dermacoccaceae</taxon>
        <taxon>Leekyejoonella</taxon>
    </lineage>
</organism>
<dbReference type="RefSeq" id="WP_146316701.1">
    <property type="nucleotide sequence ID" value="NZ_VCQV01000012.1"/>
</dbReference>
<proteinExistence type="predicted"/>
<reference evidence="2 3" key="1">
    <citation type="submission" date="2019-05" db="EMBL/GenBank/DDBJ databases">
        <authorList>
            <person name="Lee S.D."/>
        </authorList>
    </citation>
    <scope>NUCLEOTIDE SEQUENCE [LARGE SCALE GENOMIC DNA]</scope>
    <source>
        <strain evidence="2 3">C5-26</strain>
    </source>
</reference>
<gene>
    <name evidence="2" type="ORF">FGL98_10430</name>
</gene>
<dbReference type="OrthoDB" id="9784823at2"/>
<reference evidence="2 3" key="2">
    <citation type="submission" date="2019-08" db="EMBL/GenBank/DDBJ databases">
        <title>Jejuicoccus antrihumi gen. nov., sp. nov., a new member of the family Dermacoccaceae isolated from a cave.</title>
        <authorList>
            <person name="Schumann P."/>
            <person name="Kim I.S."/>
        </authorList>
    </citation>
    <scope>NUCLEOTIDE SEQUENCE [LARGE SCALE GENOMIC DNA]</scope>
    <source>
        <strain evidence="2 3">C5-26</strain>
    </source>
</reference>
<sequence>MTTATAEPRTWMTLADVARLAQVQRPVVSMWRSRHADFPQPTAKRSGHPVFDPASVGSWLQRTGRGNNPDALADAVAFAHPADDVAPQTLSALLTLSAITGEQLTDLGVDYARVLATEVDPDDRFLRRELEALPADAAQTLAYADSLADAAYSPARALDTLIEARLRHDGGSGRRTAVSSELCALVTATARALAVALGMEPLTLVDASRGGTNLVPAAAIDGEDSATVILGDHPGEWVRLSQQRIRAHGIVTETCATDDGLPVLDGPALVMSQLPDGPRPLMTDRQILHEVGELTLRMSDRQWALVVAPASALVDRLRDREAERDRDDILRAGRLRLALRLPKGLLPHGGRRQLALWLLGSAHPDVPATQRWTVVGDLTDVPLDESVRDEIATDAVAALGDVHVVRGHAFRHARLVSAPALVAARGDLVTAAPAPVSPATPTPAQTVLEVERLQAAAGLTGRLVRPTGAAADAVPMTITLGRAMQAGQVRLLPGHRIRPRDVQAADPDALGGVVLIGPEELTGASAWGSRRIDRLRLHCDYPAAALTEPGDVVFCTGRRVSAQVDRRGGSVVCSPARILRITGGGEPRGALVPDVLAADLVRQPVAAKAYRTWTVRLVPTSQRAALTTSVDDLARQRDDLQRRLTALTALQQTLTDGVAVGAVELVSATGEPLTKDNAMTAKGE</sequence>
<name>A0A563E1G9_9MICO</name>
<evidence type="ECO:0000313" key="2">
    <source>
        <dbReference type="EMBL" id="TWP36367.1"/>
    </source>
</evidence>
<evidence type="ECO:0000256" key="1">
    <source>
        <dbReference type="SAM" id="Coils"/>
    </source>
</evidence>
<keyword evidence="3" id="KW-1185">Reference proteome</keyword>
<dbReference type="Proteomes" id="UP000320244">
    <property type="component" value="Unassembled WGS sequence"/>
</dbReference>
<dbReference type="AlphaFoldDB" id="A0A563E1G9"/>
<feature type="coiled-coil region" evidence="1">
    <location>
        <begin position="623"/>
        <end position="650"/>
    </location>
</feature>
<dbReference type="EMBL" id="VCQV01000012">
    <property type="protein sequence ID" value="TWP36367.1"/>
    <property type="molecule type" value="Genomic_DNA"/>
</dbReference>
<keyword evidence="1" id="KW-0175">Coiled coil</keyword>
<evidence type="ECO:0000313" key="3">
    <source>
        <dbReference type="Proteomes" id="UP000320244"/>
    </source>
</evidence>
<accession>A0A563E1G9</accession>